<keyword evidence="3" id="KW-1185">Reference proteome</keyword>
<dbReference type="PROSITE" id="PS00061">
    <property type="entry name" value="ADH_SHORT"/>
    <property type="match status" value="1"/>
</dbReference>
<name>A0ABQ4S5S1_9HYPH</name>
<dbReference type="NCBIfam" id="NF005559">
    <property type="entry name" value="PRK07231.1"/>
    <property type="match status" value="1"/>
</dbReference>
<dbReference type="EMBL" id="BPQP01000080">
    <property type="protein sequence ID" value="GJD97158.1"/>
    <property type="molecule type" value="Genomic_DNA"/>
</dbReference>
<dbReference type="Gene3D" id="3.40.50.720">
    <property type="entry name" value="NAD(P)-binding Rossmann-like Domain"/>
    <property type="match status" value="1"/>
</dbReference>
<dbReference type="InterPro" id="IPR036291">
    <property type="entry name" value="NAD(P)-bd_dom_sf"/>
</dbReference>
<proteinExistence type="inferred from homology"/>
<gene>
    <name evidence="2" type="primary">yohF</name>
    <name evidence="2" type="ORF">OCOJLMKI_4386</name>
</gene>
<sequence length="262" mass="27654">MTGPEIMKLQGRKALVTGADSGIGRAIAELFAAEGADVAITYHSDEAGAAETARLIEGAGRKALVIQNDVGDPASVAATFARVAEELGVLDILVNNAGQGMSDMEVAEMEDSKLEQILRVNLMGPLFCCRAFIKLRRAEGGRGRIVTISSVAQHLPTPGSAPYGMSKAGIGSLTRSLARELAKDKINVNNVAPGLIQTPMTQARFDEPGKIEPSLEKIPWHRAGQPDEIAKVALFLASDDADYVTGQTWVVDGGLTMQWGGA</sequence>
<dbReference type="SUPFAM" id="SSF51735">
    <property type="entry name" value="NAD(P)-binding Rossmann-fold domains"/>
    <property type="match status" value="1"/>
</dbReference>
<reference evidence="2" key="2">
    <citation type="submission" date="2021-08" db="EMBL/GenBank/DDBJ databases">
        <authorList>
            <person name="Tani A."/>
            <person name="Ola A."/>
            <person name="Ogura Y."/>
            <person name="Katsura K."/>
            <person name="Hayashi T."/>
        </authorList>
    </citation>
    <scope>NUCLEOTIDE SEQUENCE</scope>
    <source>
        <strain evidence="2">DSM 19015</strain>
    </source>
</reference>
<dbReference type="PRINTS" id="PR00081">
    <property type="entry name" value="GDHRDH"/>
</dbReference>
<dbReference type="Pfam" id="PF13561">
    <property type="entry name" value="adh_short_C2"/>
    <property type="match status" value="1"/>
</dbReference>
<evidence type="ECO:0000313" key="3">
    <source>
        <dbReference type="Proteomes" id="UP001055125"/>
    </source>
</evidence>
<reference evidence="2" key="1">
    <citation type="journal article" date="2021" name="Front. Microbiol.">
        <title>Comprehensive Comparative Genomics and Phenotyping of Methylobacterium Species.</title>
        <authorList>
            <person name="Alessa O."/>
            <person name="Ogura Y."/>
            <person name="Fujitani Y."/>
            <person name="Takami H."/>
            <person name="Hayashi T."/>
            <person name="Sahin N."/>
            <person name="Tani A."/>
        </authorList>
    </citation>
    <scope>NUCLEOTIDE SEQUENCE</scope>
    <source>
        <strain evidence="2">DSM 19015</strain>
    </source>
</reference>
<organism evidence="2 3">
    <name type="scientific">Methylobacterium iners</name>
    <dbReference type="NCBI Taxonomy" id="418707"/>
    <lineage>
        <taxon>Bacteria</taxon>
        <taxon>Pseudomonadati</taxon>
        <taxon>Pseudomonadota</taxon>
        <taxon>Alphaproteobacteria</taxon>
        <taxon>Hyphomicrobiales</taxon>
        <taxon>Methylobacteriaceae</taxon>
        <taxon>Methylobacterium</taxon>
    </lineage>
</organism>
<comment type="caution">
    <text evidence="2">The sequence shown here is derived from an EMBL/GenBank/DDBJ whole genome shotgun (WGS) entry which is preliminary data.</text>
</comment>
<dbReference type="InterPro" id="IPR002347">
    <property type="entry name" value="SDR_fam"/>
</dbReference>
<dbReference type="Proteomes" id="UP001055125">
    <property type="component" value="Unassembled WGS sequence"/>
</dbReference>
<comment type="similarity">
    <text evidence="1">Belongs to the short-chain dehydrogenases/reductases (SDR) family.</text>
</comment>
<dbReference type="PRINTS" id="PR00080">
    <property type="entry name" value="SDRFAMILY"/>
</dbReference>
<protein>
    <submittedName>
        <fullName evidence="2">Oxidoreductase YohF</fullName>
    </submittedName>
</protein>
<evidence type="ECO:0000313" key="2">
    <source>
        <dbReference type="EMBL" id="GJD97158.1"/>
    </source>
</evidence>
<dbReference type="InterPro" id="IPR020904">
    <property type="entry name" value="Sc_DH/Rdtase_CS"/>
</dbReference>
<dbReference type="PANTHER" id="PTHR42760">
    <property type="entry name" value="SHORT-CHAIN DEHYDROGENASES/REDUCTASES FAMILY MEMBER"/>
    <property type="match status" value="1"/>
</dbReference>
<accession>A0ABQ4S5S1</accession>
<evidence type="ECO:0000256" key="1">
    <source>
        <dbReference type="ARBA" id="ARBA00006484"/>
    </source>
</evidence>